<reference evidence="2 3" key="1">
    <citation type="submission" date="2018-12" db="EMBL/GenBank/DDBJ databases">
        <title>Amycolatopsis eburnea sp. nov. actinomycete associate with arbuscular mycorrhiza fungal spore.</title>
        <authorList>
            <person name="Lumyong S."/>
            <person name="Chaiya L."/>
        </authorList>
    </citation>
    <scope>NUCLEOTIDE SEQUENCE [LARGE SCALE GENOMIC DNA]</scope>
    <source>
        <strain evidence="2 3">GLM-1</strain>
    </source>
</reference>
<feature type="compositionally biased region" description="Low complexity" evidence="1">
    <location>
        <begin position="51"/>
        <end position="63"/>
    </location>
</feature>
<organism evidence="2 3">
    <name type="scientific">Amycolatopsis eburnea</name>
    <dbReference type="NCBI Taxonomy" id="2267691"/>
    <lineage>
        <taxon>Bacteria</taxon>
        <taxon>Bacillati</taxon>
        <taxon>Actinomycetota</taxon>
        <taxon>Actinomycetes</taxon>
        <taxon>Pseudonocardiales</taxon>
        <taxon>Pseudonocardiaceae</taxon>
        <taxon>Amycolatopsis</taxon>
    </lineage>
</organism>
<feature type="compositionally biased region" description="Low complexity" evidence="1">
    <location>
        <begin position="29"/>
        <end position="43"/>
    </location>
</feature>
<gene>
    <name evidence="2" type="ORF">EIY87_02595</name>
</gene>
<evidence type="ECO:0000313" key="2">
    <source>
        <dbReference type="EMBL" id="RSD25309.1"/>
    </source>
</evidence>
<dbReference type="Proteomes" id="UP000267081">
    <property type="component" value="Unassembled WGS sequence"/>
</dbReference>
<sequence length="63" mass="6160">MALVASDAPKAAFGASDAPKATLGRLSRARVSGASGPSSAARGPRTRPRRTPCGPSPSSATPA</sequence>
<dbReference type="AlphaFoldDB" id="A0A427TLS6"/>
<accession>A0A427TLS6</accession>
<keyword evidence="3" id="KW-1185">Reference proteome</keyword>
<evidence type="ECO:0000256" key="1">
    <source>
        <dbReference type="SAM" id="MobiDB-lite"/>
    </source>
</evidence>
<evidence type="ECO:0000313" key="3">
    <source>
        <dbReference type="Proteomes" id="UP000267081"/>
    </source>
</evidence>
<name>A0A427TLS6_9PSEU</name>
<dbReference type="EMBL" id="RSEC01000009">
    <property type="protein sequence ID" value="RSD25309.1"/>
    <property type="molecule type" value="Genomic_DNA"/>
</dbReference>
<proteinExistence type="predicted"/>
<feature type="region of interest" description="Disordered" evidence="1">
    <location>
        <begin position="1"/>
        <end position="63"/>
    </location>
</feature>
<protein>
    <submittedName>
        <fullName evidence="2">Uncharacterized protein</fullName>
    </submittedName>
</protein>
<comment type="caution">
    <text evidence="2">The sequence shown here is derived from an EMBL/GenBank/DDBJ whole genome shotgun (WGS) entry which is preliminary data.</text>
</comment>